<reference evidence="2 3" key="1">
    <citation type="submission" date="2024-10" db="EMBL/GenBank/DDBJ databases">
        <authorList>
            <person name="Kim D."/>
        </authorList>
    </citation>
    <scope>NUCLEOTIDE SEQUENCE [LARGE SCALE GENOMIC DNA]</scope>
    <source>
        <strain evidence="2">BH-2024</strain>
    </source>
</reference>
<evidence type="ECO:0000313" key="2">
    <source>
        <dbReference type="EMBL" id="KAL3117580.1"/>
    </source>
</evidence>
<organism evidence="2 3">
    <name type="scientific">Heterodera trifolii</name>
    <dbReference type="NCBI Taxonomy" id="157864"/>
    <lineage>
        <taxon>Eukaryota</taxon>
        <taxon>Metazoa</taxon>
        <taxon>Ecdysozoa</taxon>
        <taxon>Nematoda</taxon>
        <taxon>Chromadorea</taxon>
        <taxon>Rhabditida</taxon>
        <taxon>Tylenchina</taxon>
        <taxon>Tylenchomorpha</taxon>
        <taxon>Tylenchoidea</taxon>
        <taxon>Heteroderidae</taxon>
        <taxon>Heteroderinae</taxon>
        <taxon>Heterodera</taxon>
    </lineage>
</organism>
<accession>A0ABD2LSF5</accession>
<feature type="compositionally biased region" description="Polar residues" evidence="1">
    <location>
        <begin position="48"/>
        <end position="59"/>
    </location>
</feature>
<gene>
    <name evidence="2" type="ORF">niasHT_001481</name>
</gene>
<keyword evidence="3" id="KW-1185">Reference proteome</keyword>
<protein>
    <submittedName>
        <fullName evidence="2">Uncharacterized protein</fullName>
    </submittedName>
</protein>
<evidence type="ECO:0000313" key="3">
    <source>
        <dbReference type="Proteomes" id="UP001620626"/>
    </source>
</evidence>
<name>A0ABD2LSF5_9BILA</name>
<feature type="compositionally biased region" description="Low complexity" evidence="1">
    <location>
        <begin position="156"/>
        <end position="167"/>
    </location>
</feature>
<evidence type="ECO:0000256" key="1">
    <source>
        <dbReference type="SAM" id="MobiDB-lite"/>
    </source>
</evidence>
<feature type="region of interest" description="Disordered" evidence="1">
    <location>
        <begin position="119"/>
        <end position="189"/>
    </location>
</feature>
<proteinExistence type="predicted"/>
<comment type="caution">
    <text evidence="2">The sequence shown here is derived from an EMBL/GenBank/DDBJ whole genome shotgun (WGS) entry which is preliminary data.</text>
</comment>
<feature type="region of interest" description="Disordered" evidence="1">
    <location>
        <begin position="1"/>
        <end position="96"/>
    </location>
</feature>
<dbReference type="AlphaFoldDB" id="A0ABD2LSF5"/>
<feature type="compositionally biased region" description="Polar residues" evidence="1">
    <location>
        <begin position="125"/>
        <end position="155"/>
    </location>
</feature>
<dbReference type="Proteomes" id="UP001620626">
    <property type="component" value="Unassembled WGS sequence"/>
</dbReference>
<feature type="compositionally biased region" description="Basic residues" evidence="1">
    <location>
        <begin position="68"/>
        <end position="77"/>
    </location>
</feature>
<sequence length="282" mass="31404">MKKIDCHPPVANRGEHSSRRQQQQQRRPNTMAENNSDIEGTAHRVASVTLNTESDSRTSADLPAYPFRSKRRKKLPRRDKQQGADMDVDEHQPPWKKLSVNTVDNLTLPSCKVQMDWEHGHGQALSATNDSTHNQSSSTTTRQASDMENSVSDQFSHSQSESEASTSNIDADDEQSDWPGNELARHPQLSSSSSVIVPFQLAPPQQRVASSTNNKQQKDAAPLSAEAIKRIECFLQSADDKELVLDKVCRTSAVKQVLRRQFANANVQIVKRGRGTVALKKL</sequence>
<dbReference type="EMBL" id="JBICBT010000317">
    <property type="protein sequence ID" value="KAL3117580.1"/>
    <property type="molecule type" value="Genomic_DNA"/>
</dbReference>